<comment type="caution">
    <text evidence="1">The sequence shown here is derived from an EMBL/GenBank/DDBJ whole genome shotgun (WGS) entry which is preliminary data.</text>
</comment>
<protein>
    <submittedName>
        <fullName evidence="1">Uncharacterized protein</fullName>
    </submittedName>
</protein>
<dbReference type="Proteomes" id="UP000692954">
    <property type="component" value="Unassembled WGS sequence"/>
</dbReference>
<gene>
    <name evidence="1" type="ORF">PSON_ATCC_30995.1.T0150123</name>
</gene>
<name>A0A8S1L8B8_9CILI</name>
<dbReference type="AlphaFoldDB" id="A0A8S1L8B8"/>
<proteinExistence type="predicted"/>
<dbReference type="EMBL" id="CAJJDN010000015">
    <property type="protein sequence ID" value="CAD8061086.1"/>
    <property type="molecule type" value="Genomic_DNA"/>
</dbReference>
<dbReference type="OrthoDB" id="291831at2759"/>
<organism evidence="1 2">
    <name type="scientific">Paramecium sonneborni</name>
    <dbReference type="NCBI Taxonomy" id="65129"/>
    <lineage>
        <taxon>Eukaryota</taxon>
        <taxon>Sar</taxon>
        <taxon>Alveolata</taxon>
        <taxon>Ciliophora</taxon>
        <taxon>Intramacronucleata</taxon>
        <taxon>Oligohymenophorea</taxon>
        <taxon>Peniculida</taxon>
        <taxon>Parameciidae</taxon>
        <taxon>Paramecium</taxon>
    </lineage>
</organism>
<evidence type="ECO:0000313" key="2">
    <source>
        <dbReference type="Proteomes" id="UP000692954"/>
    </source>
</evidence>
<keyword evidence="2" id="KW-1185">Reference proteome</keyword>
<reference evidence="1" key="1">
    <citation type="submission" date="2021-01" db="EMBL/GenBank/DDBJ databases">
        <authorList>
            <consortium name="Genoscope - CEA"/>
            <person name="William W."/>
        </authorList>
    </citation>
    <scope>NUCLEOTIDE SEQUENCE</scope>
</reference>
<sequence>MGCAQTKQKSLISKKIPISILKKKGDEKFNQTLNNSSEIEQIGKKNYDCQNIQLDQYNVSQNPILKRRQGSIIES</sequence>
<accession>A0A8S1L8B8</accession>
<evidence type="ECO:0000313" key="1">
    <source>
        <dbReference type="EMBL" id="CAD8061086.1"/>
    </source>
</evidence>